<dbReference type="Pfam" id="PF06985">
    <property type="entry name" value="HET"/>
    <property type="match status" value="1"/>
</dbReference>
<dbReference type="PANTHER" id="PTHR24148">
    <property type="entry name" value="ANKYRIN REPEAT DOMAIN-CONTAINING PROTEIN 39 HOMOLOG-RELATED"/>
    <property type="match status" value="1"/>
</dbReference>
<dbReference type="AlphaFoldDB" id="A0AAD9SFM6"/>
<dbReference type="PANTHER" id="PTHR24148:SF80">
    <property type="entry name" value="HETEROKARYON INCOMPATIBILITY DOMAIN-CONTAINING PROTEIN"/>
    <property type="match status" value="1"/>
</dbReference>
<name>A0AAD9SFM6_PHOAM</name>
<sequence>MASHVEIDPSWVYLTSSREEPQNTHQHCPIRPYLSLHIPRASDPATTLIVRRIVFTTVSHDQGFSNDTDKHGTYQDSHTWFDANVIDPSGLYRVPRLVLQHNVHARWEATRHVKAYDFRDEADEESEQGSSEAWLSAIKCGDAVQLVPRALWPAWVNWVIEARIEVWAEIVAVVNADQSGPDDKVYRPLHAEEREIRVVAIERGRDHEPPRLLLHYTSLSRGDRIIFNALSYCWGEATDTTLVALTSDVDGMRVSSHIAINANLLAALKRLRREDADCFVWIDLICIKQSDTAERSQQVAMMGDIFSSADHVYIWLGLEQRTAAMEDISVYKHIASRFQADLKDNKPIDRRVDGMDAPIPTHRATYDGWVWYNFHFTRPFSLPWFHRVWVLQEAWSTQPGAAIQDISERVSVLCGSEELPWAVFIQANHCIHTYYGKPDGAANMMPEIWKTLFHAPRDTNPFFVTPVPQLDILEVVVDGLDMRATDAKDKIFALLVFGKETHNVSGLPDLVRPDYSKSVSQVYADFTRWWIGHSQSLRILSAAQTQTGRTWLDMTDSAHRGHGRADLSRSPSWSFWHEGRGSWKRGLLGFDERMPYNASAGRDLDTALLLQQDGGVVSARTHVLALRGLRLGCISSLSYYPLLRSPAVSSEMQTAYMHIFGVQSILPDSRTRPRTPHIMDHHNAHDALPLSDPEAIPDCLHCHGKCMFSTGDGLTGLCPSGAEIGDIVVVLYGARVPSLLRPTLSLGDYFFVGECYADGVMYGECFASDFAAGQAVEPETFLLV</sequence>
<dbReference type="InterPro" id="IPR052895">
    <property type="entry name" value="HetReg/Transcr_Mod"/>
</dbReference>
<organism evidence="2 3">
    <name type="scientific">Phomopsis amygdali</name>
    <name type="common">Fusicoccum amygdali</name>
    <dbReference type="NCBI Taxonomy" id="1214568"/>
    <lineage>
        <taxon>Eukaryota</taxon>
        <taxon>Fungi</taxon>
        <taxon>Dikarya</taxon>
        <taxon>Ascomycota</taxon>
        <taxon>Pezizomycotina</taxon>
        <taxon>Sordariomycetes</taxon>
        <taxon>Sordariomycetidae</taxon>
        <taxon>Diaporthales</taxon>
        <taxon>Diaporthaceae</taxon>
        <taxon>Diaporthe</taxon>
    </lineage>
</organism>
<dbReference type="EMBL" id="JAUJFL010000003">
    <property type="protein sequence ID" value="KAK2606679.1"/>
    <property type="molecule type" value="Genomic_DNA"/>
</dbReference>
<dbReference type="InterPro" id="IPR010730">
    <property type="entry name" value="HET"/>
</dbReference>
<feature type="domain" description="Heterokaryon incompatibility" evidence="1">
    <location>
        <begin position="227"/>
        <end position="393"/>
    </location>
</feature>
<dbReference type="Pfam" id="PF26639">
    <property type="entry name" value="Het-6_barrel"/>
    <property type="match status" value="1"/>
</dbReference>
<proteinExistence type="predicted"/>
<protein>
    <recommendedName>
        <fullName evidence="1">Heterokaryon incompatibility domain-containing protein</fullName>
    </recommendedName>
</protein>
<evidence type="ECO:0000313" key="2">
    <source>
        <dbReference type="EMBL" id="KAK2606679.1"/>
    </source>
</evidence>
<evidence type="ECO:0000259" key="1">
    <source>
        <dbReference type="Pfam" id="PF06985"/>
    </source>
</evidence>
<dbReference type="Proteomes" id="UP001265746">
    <property type="component" value="Unassembled WGS sequence"/>
</dbReference>
<gene>
    <name evidence="2" type="ORF">N8I77_005413</name>
</gene>
<accession>A0AAD9SFM6</accession>
<keyword evidence="3" id="KW-1185">Reference proteome</keyword>
<reference evidence="2" key="1">
    <citation type="submission" date="2023-06" db="EMBL/GenBank/DDBJ databases">
        <authorList>
            <person name="Noh H."/>
        </authorList>
    </citation>
    <scope>NUCLEOTIDE SEQUENCE</scope>
    <source>
        <strain evidence="2">DUCC20226</strain>
    </source>
</reference>
<comment type="caution">
    <text evidence="2">The sequence shown here is derived from an EMBL/GenBank/DDBJ whole genome shotgun (WGS) entry which is preliminary data.</text>
</comment>
<evidence type="ECO:0000313" key="3">
    <source>
        <dbReference type="Proteomes" id="UP001265746"/>
    </source>
</evidence>